<keyword evidence="1" id="KW-0472">Membrane</keyword>
<feature type="transmembrane region" description="Helical" evidence="1">
    <location>
        <begin position="116"/>
        <end position="137"/>
    </location>
</feature>
<evidence type="ECO:0000313" key="3">
    <source>
        <dbReference type="EMBL" id="HHS30308.1"/>
    </source>
</evidence>
<gene>
    <name evidence="3" type="ORF">ENV52_11480</name>
</gene>
<reference evidence="3" key="1">
    <citation type="journal article" date="2020" name="mSystems">
        <title>Genome- and Community-Level Interaction Insights into Carbon Utilization and Element Cycling Functions of Hydrothermarchaeota in Hydrothermal Sediment.</title>
        <authorList>
            <person name="Zhou Z."/>
            <person name="Liu Y."/>
            <person name="Xu W."/>
            <person name="Pan J."/>
            <person name="Luo Z.H."/>
            <person name="Li M."/>
        </authorList>
    </citation>
    <scope>NUCLEOTIDE SEQUENCE [LARGE SCALE GENOMIC DNA]</scope>
    <source>
        <strain evidence="3">SpSt-767</strain>
    </source>
</reference>
<feature type="signal peptide" evidence="2">
    <location>
        <begin position="1"/>
        <end position="25"/>
    </location>
</feature>
<evidence type="ECO:0000256" key="1">
    <source>
        <dbReference type="SAM" id="Phobius"/>
    </source>
</evidence>
<sequence length="152" mass="17527">MHRRLSQVLGALASVVLFAPPPAFAFIPTWETQGSYIHLMAHFLFAVAMAFLIYEIYRGELRGMPGFRSLLWACALLVWWNLDAIVGHALDWTLSNPVVLGTGVDRRLLMENAHIWGYYVTKITHFAIIIPAFYFFYRSLKRFSQEEEARES</sequence>
<keyword evidence="1" id="KW-1133">Transmembrane helix</keyword>
<comment type="caution">
    <text evidence="3">The sequence shown here is derived from an EMBL/GenBank/DDBJ whole genome shotgun (WGS) entry which is preliminary data.</text>
</comment>
<feature type="transmembrane region" description="Helical" evidence="1">
    <location>
        <begin position="35"/>
        <end position="57"/>
    </location>
</feature>
<evidence type="ECO:0008006" key="4">
    <source>
        <dbReference type="Google" id="ProtNLM"/>
    </source>
</evidence>
<evidence type="ECO:0000256" key="2">
    <source>
        <dbReference type="SAM" id="SignalP"/>
    </source>
</evidence>
<keyword evidence="1" id="KW-0812">Transmembrane</keyword>
<dbReference type="EMBL" id="DTGR01000179">
    <property type="protein sequence ID" value="HHS30308.1"/>
    <property type="molecule type" value="Genomic_DNA"/>
</dbReference>
<feature type="transmembrane region" description="Helical" evidence="1">
    <location>
        <begin position="69"/>
        <end position="90"/>
    </location>
</feature>
<name>A0A7V6DQG1_9BACT</name>
<feature type="chain" id="PRO_5031555728" description="TIGR02206 family membrane protein" evidence="2">
    <location>
        <begin position="26"/>
        <end position="152"/>
    </location>
</feature>
<accession>A0A7V6DQG1</accession>
<protein>
    <recommendedName>
        <fullName evidence="4">TIGR02206 family membrane protein</fullName>
    </recommendedName>
</protein>
<organism evidence="3">
    <name type="scientific">Desulfobacca acetoxidans</name>
    <dbReference type="NCBI Taxonomy" id="60893"/>
    <lineage>
        <taxon>Bacteria</taxon>
        <taxon>Pseudomonadati</taxon>
        <taxon>Thermodesulfobacteriota</taxon>
        <taxon>Desulfobaccia</taxon>
        <taxon>Desulfobaccales</taxon>
        <taxon>Desulfobaccaceae</taxon>
        <taxon>Desulfobacca</taxon>
    </lineage>
</organism>
<keyword evidence="2" id="KW-0732">Signal</keyword>
<dbReference type="AlphaFoldDB" id="A0A7V6DQG1"/>
<proteinExistence type="predicted"/>